<comment type="similarity">
    <text evidence="1">Belongs to the ABC transporter superfamily.</text>
</comment>
<dbReference type="Proteomes" id="UP000031523">
    <property type="component" value="Chromosome"/>
</dbReference>
<dbReference type="PANTHER" id="PTHR43776:SF7">
    <property type="entry name" value="D,D-DIPEPTIDE TRANSPORT ATP-BINDING PROTEIN DDPF-RELATED"/>
    <property type="match status" value="1"/>
</dbReference>
<gene>
    <name evidence="7" type="ORF">SLNWT_3853</name>
</gene>
<dbReference type="EMBL" id="CP010519">
    <property type="protein sequence ID" value="AJE84229.1"/>
    <property type="molecule type" value="Genomic_DNA"/>
</dbReference>
<evidence type="ECO:0000256" key="3">
    <source>
        <dbReference type="ARBA" id="ARBA00022741"/>
    </source>
</evidence>
<dbReference type="InterPro" id="IPR027417">
    <property type="entry name" value="P-loop_NTPase"/>
</dbReference>
<dbReference type="Pfam" id="PF00005">
    <property type="entry name" value="ABC_tran"/>
    <property type="match status" value="2"/>
</dbReference>
<dbReference type="InterPro" id="IPR003593">
    <property type="entry name" value="AAA+_ATPase"/>
</dbReference>
<dbReference type="SUPFAM" id="SSF52540">
    <property type="entry name" value="P-loop containing nucleoside triphosphate hydrolases"/>
    <property type="match status" value="2"/>
</dbReference>
<reference evidence="7 8" key="1">
    <citation type="submission" date="2015-01" db="EMBL/GenBank/DDBJ databases">
        <title>Enhanced salinomycin production by adjusting the supply of polyketide extender units in Streptomyce albus DSM 41398.</title>
        <authorList>
            <person name="Lu C."/>
        </authorList>
    </citation>
    <scope>NUCLEOTIDE SEQUENCE [LARGE SCALE GENOMIC DNA]</scope>
    <source>
        <strain evidence="8">ATCC 21838 / DSM 41398 / FERM P-419 / JCM 4703 / NBRC 107858</strain>
    </source>
</reference>
<proteinExistence type="inferred from homology"/>
<protein>
    <recommendedName>
        <fullName evidence="6">ABC transporter domain-containing protein</fullName>
    </recommendedName>
</protein>
<dbReference type="PROSITE" id="PS00211">
    <property type="entry name" value="ABC_TRANSPORTER_1"/>
    <property type="match status" value="2"/>
</dbReference>
<keyword evidence="3" id="KW-0547">Nucleotide-binding</keyword>
<dbReference type="KEGG" id="sals:SLNWT_3853"/>
<evidence type="ECO:0000256" key="5">
    <source>
        <dbReference type="SAM" id="MobiDB-lite"/>
    </source>
</evidence>
<evidence type="ECO:0000259" key="6">
    <source>
        <dbReference type="PROSITE" id="PS50893"/>
    </source>
</evidence>
<keyword evidence="4" id="KW-0067">ATP-binding</keyword>
<evidence type="ECO:0000256" key="4">
    <source>
        <dbReference type="ARBA" id="ARBA00022840"/>
    </source>
</evidence>
<evidence type="ECO:0000256" key="2">
    <source>
        <dbReference type="ARBA" id="ARBA00022448"/>
    </source>
</evidence>
<name>A0A0B5ERF9_STRA4</name>
<dbReference type="GO" id="GO:0005524">
    <property type="term" value="F:ATP binding"/>
    <property type="evidence" value="ECO:0007669"/>
    <property type="project" value="UniProtKB-KW"/>
</dbReference>
<dbReference type="GO" id="GO:0055085">
    <property type="term" value="P:transmembrane transport"/>
    <property type="evidence" value="ECO:0007669"/>
    <property type="project" value="UniProtKB-ARBA"/>
</dbReference>
<dbReference type="InterPro" id="IPR017871">
    <property type="entry name" value="ABC_transporter-like_CS"/>
</dbReference>
<evidence type="ECO:0000313" key="8">
    <source>
        <dbReference type="Proteomes" id="UP000031523"/>
    </source>
</evidence>
<feature type="domain" description="ABC transporter" evidence="6">
    <location>
        <begin position="5"/>
        <end position="238"/>
    </location>
</feature>
<sequence length="532" mass="55756">MEAVAEISELSVEAGGRLLVDGVSLRALPGRVTALVGPSGSGKTTTGRALLGEFPPGARVTGRLRSAPGGVGYVPQDPASVLNPARRAGALLHDIARLRVRHLPRPARAEALRRHLEEALEQAQLPGGTALLRRYPHQLSGGQQQRLVLAQALLAGAGAVVADEPTTGLDVLTRRAVADRLAAVAARGIALVLLSHDLEIVRALADEVLILHQGRVVESGPAPRLWTAPRSPLTRQLLGAAGQKDGDPPGDPEPGPAAVRPAPAPADRPTPRREKDVGAQGLVALSVRELVARHGRTTSLRVPELDVRAGECLAVVGPSGSGKTTLGRCLAGLHRDHTGRLLLGGAPLPRSLRRRSTAQLAQVQYVFQDARAAFVGTWPVLDQVARTAVRLRGADRAAATREALTVLAALGLPEETVRRLPAALSGGELQRAALARALLAHPRVLVCDEITSGLDRASRDTLLTFLRTRLDQDPGLALLVITHDRDTAALADRLAVLDGGEILQQGPAAEVLGHPVHAFTQALAGRACSAGR</sequence>
<evidence type="ECO:0000256" key="1">
    <source>
        <dbReference type="ARBA" id="ARBA00005417"/>
    </source>
</evidence>
<dbReference type="PROSITE" id="PS50893">
    <property type="entry name" value="ABC_TRANSPORTER_2"/>
    <property type="match status" value="2"/>
</dbReference>
<dbReference type="SMART" id="SM00382">
    <property type="entry name" value="AAA"/>
    <property type="match status" value="2"/>
</dbReference>
<keyword evidence="8" id="KW-1185">Reference proteome</keyword>
<keyword evidence="2" id="KW-0813">Transport</keyword>
<dbReference type="AlphaFoldDB" id="A0A0B5ERF9"/>
<dbReference type="PANTHER" id="PTHR43776">
    <property type="entry name" value="TRANSPORT ATP-BINDING PROTEIN"/>
    <property type="match status" value="1"/>
</dbReference>
<dbReference type="InterPro" id="IPR050319">
    <property type="entry name" value="ABC_transp_ATP-bind"/>
</dbReference>
<dbReference type="InterPro" id="IPR003439">
    <property type="entry name" value="ABC_transporter-like_ATP-bd"/>
</dbReference>
<feature type="domain" description="ABC transporter" evidence="6">
    <location>
        <begin position="285"/>
        <end position="524"/>
    </location>
</feature>
<organism evidence="7 8">
    <name type="scientific">Streptomyces albus (strain ATCC 21838 / DSM 41398 / FERM P-419 / JCM 4703 / NBRC 107858)</name>
    <dbReference type="NCBI Taxonomy" id="1081613"/>
    <lineage>
        <taxon>Bacteria</taxon>
        <taxon>Bacillati</taxon>
        <taxon>Actinomycetota</taxon>
        <taxon>Actinomycetes</taxon>
        <taxon>Kitasatosporales</taxon>
        <taxon>Streptomycetaceae</taxon>
        <taxon>Streptomyces</taxon>
    </lineage>
</organism>
<evidence type="ECO:0000313" key="7">
    <source>
        <dbReference type="EMBL" id="AJE84229.1"/>
    </source>
</evidence>
<feature type="region of interest" description="Disordered" evidence="5">
    <location>
        <begin position="239"/>
        <end position="279"/>
    </location>
</feature>
<accession>A0A0B5ERF9</accession>
<dbReference type="Gene3D" id="3.40.50.300">
    <property type="entry name" value="P-loop containing nucleotide triphosphate hydrolases"/>
    <property type="match status" value="2"/>
</dbReference>
<dbReference type="GO" id="GO:0016887">
    <property type="term" value="F:ATP hydrolysis activity"/>
    <property type="evidence" value="ECO:0007669"/>
    <property type="project" value="InterPro"/>
</dbReference>